<evidence type="ECO:0000256" key="2">
    <source>
        <dbReference type="SAM" id="Phobius"/>
    </source>
</evidence>
<protein>
    <recommendedName>
        <fullName evidence="8">DUF11 domain-containing protein</fullName>
    </recommendedName>
</protein>
<evidence type="ECO:0000259" key="5">
    <source>
        <dbReference type="Pfam" id="PF24346"/>
    </source>
</evidence>
<reference evidence="6 7" key="1">
    <citation type="submission" date="2016-03" db="EMBL/GenBank/DDBJ databases">
        <title>Complete genome sequence of a soil Actinobacterium, Nocardioides dokdonensis FR1436.</title>
        <authorList>
            <person name="Kwon S.-K."/>
            <person name="Kim K."/>
            <person name="Kim J.F."/>
        </authorList>
    </citation>
    <scope>NUCLEOTIDE SEQUENCE [LARGE SCALE GENOMIC DNA]</scope>
    <source>
        <strain evidence="6 7">FR1436</strain>
    </source>
</reference>
<evidence type="ECO:0000259" key="3">
    <source>
        <dbReference type="Pfam" id="PF01345"/>
    </source>
</evidence>
<dbReference type="GO" id="GO:0005975">
    <property type="term" value="P:carbohydrate metabolic process"/>
    <property type="evidence" value="ECO:0007669"/>
    <property type="project" value="UniProtKB-ARBA"/>
</dbReference>
<feature type="domain" description="DUF7507" evidence="5">
    <location>
        <begin position="421"/>
        <end position="528"/>
    </location>
</feature>
<keyword evidence="2" id="KW-0812">Transmembrane</keyword>
<feature type="compositionally biased region" description="Low complexity" evidence="1">
    <location>
        <begin position="742"/>
        <end position="752"/>
    </location>
</feature>
<dbReference type="EMBL" id="CP015079">
    <property type="protein sequence ID" value="ANH38435.1"/>
    <property type="molecule type" value="Genomic_DNA"/>
</dbReference>
<gene>
    <name evidence="6" type="ORF">I601_2007</name>
</gene>
<feature type="region of interest" description="Disordered" evidence="1">
    <location>
        <begin position="741"/>
        <end position="760"/>
    </location>
</feature>
<feature type="domain" description="DUF11" evidence="3">
    <location>
        <begin position="1008"/>
        <end position="1102"/>
    </location>
</feature>
<feature type="transmembrane region" description="Helical" evidence="2">
    <location>
        <begin position="20"/>
        <end position="41"/>
    </location>
</feature>
<dbReference type="PANTHER" id="PTHR34819:SF3">
    <property type="entry name" value="CELL SURFACE PROTEIN"/>
    <property type="match status" value="1"/>
</dbReference>
<dbReference type="OrthoDB" id="134475at2"/>
<dbReference type="STRING" id="1300347.I601_2007"/>
<dbReference type="InterPro" id="IPR051172">
    <property type="entry name" value="Chlamydia_OmcB"/>
</dbReference>
<keyword evidence="2" id="KW-1133">Transmembrane helix</keyword>
<dbReference type="Pfam" id="PF20674">
    <property type="entry name" value="SpaA_3"/>
    <property type="match status" value="1"/>
</dbReference>
<feature type="domain" description="DUF7507" evidence="5">
    <location>
        <begin position="539"/>
        <end position="642"/>
    </location>
</feature>
<sequence>MPTTPRTHRHPRARRWTPTLVSPVLGTAVSLVLGAAGLALLPAGPAAATSTTVPAFSCVDNAVYSVDGDKPWAIRKITSTTGASSSNGAFSLDDKDSRANALALPKGGGDHIWAFDRDDNEVLRYTRTGTTKRFALTKNSNATSVVAGAINPVTGIYYYAASGGSWTVYAFDTTTEKAIGQVATISGSGLGGNGDFAFDSTGTLWVVSNSGGTGAGTLARVDQGVPATSGATALSLTTLTATPGDAGQYHSMAFDSSGNLVIGTSLGYVARVNPASGAMVGSAAQVSKDFVDLASCALPSTGQARVDLPQGRYAGTDQFRVELSGGGLGGPVTGTTAGTDSGLQAETAEVAGPAVLVPGQTHTITQSGVGSTALGDYTTTWRCTDAAGTQVAAGTGSTGTFTMPGAAGAALTCTFTNLPIKPAVRLDKTASSIADLDGNGPDAGDTITFALKVTNTGSAALDPVTVHDPLLSGATPNVVCPGGALAPAASRTCSSRTYTLTQADVDAGTVENTATVTGRAANGRTVTHSASTSTPVGAAPAIHLTKRATLVDLAPVGANAGDTITYEFSVRNTGNTTLSAITLTDPLLGGLVTCAATALPPAAATTCTTTSYVVRQADVNAGTVDNTATVAGTSPKGATVQDRSSTSTPLDAEPRVMLDKTAGPVVDLDANGPDAGDTITYSFEVTNTGGVTLDPVTVADPTLGAVTCPAGALLPGRSVRCADRSYVLTQADVDRGSVANRATATGTAPGGTKVADDDDTRTSVVGTPGLTLVKSGGPVVDADGNGPDAGDTITYSFEVTNTGTVTLDPVTVHDPQLGGPAPSVTCPGGALAPGATRTCTDATYVLTQADVDRGKVVNTAVATGTPPSGPKVTDDDTVTTPVVARPAIRLDKTASSIDDPDGNGPDAGDTVTFTLEVTNTGPVALDPVTVHDPLFGGAAPNVTCPTGPLAAGASRTCTVLTYPITQADVDTGRIDNTATATGTAGATTVTDDDSTTTPIVPVVAQDTDLVLTKEVDRAAPRAGQDVTYTLTVRNSGPGDAADVVLTDVLPSGVTFGSATSPCTQSAGTVTCAWESVAAGAKRAVSITATVKALPAGGGDHQHQLDVQKVEAHLDLEPGQQRTLAVTCPTGYLATDGSGRIDHVDQGTGTVASVGVLRSAATGLGTWEVQALNEATGRAQAKVFAVCVQTPTVSEAGHRHPLEVGPVLTGAVDLSSGAGSTTLQCDPGSRPVQPGWSLDARAATVTSYPVGTTGWRFGFAPGAATAADVSIRCLGEQVGAAGGHTHPLALGEVAETVTVPPGAVREVTLSCSGDAKGVVAGWDLDPGLVGLGNDPRPVVRVFRLHNPTTTPLEADLWLLCLSTRTRGGDTPAQVTNRASVRTTTAETSTSNNTAEATFTVEPGAPGASLASPTVLVSGSRVAAQVVCSSGADGCQGTARLVALRTQVVGGTQVRRGATLATSRYAVSADSAGRVVLKASKVGRKALRSTKLRKARLLLGGEARTVRLRR</sequence>
<dbReference type="NCBIfam" id="TIGR01451">
    <property type="entry name" value="B_ant_repeat"/>
    <property type="match status" value="6"/>
</dbReference>
<dbReference type="Pfam" id="PF24346">
    <property type="entry name" value="DUF7507"/>
    <property type="match status" value="5"/>
</dbReference>
<dbReference type="InterPro" id="IPR001434">
    <property type="entry name" value="OmcB-like_DUF11"/>
</dbReference>
<dbReference type="SUPFAM" id="SSF63825">
    <property type="entry name" value="YWTD domain"/>
    <property type="match status" value="1"/>
</dbReference>
<proteinExistence type="predicted"/>
<dbReference type="Pfam" id="PF01345">
    <property type="entry name" value="DUF11"/>
    <property type="match status" value="1"/>
</dbReference>
<feature type="region of interest" description="Disordered" evidence="1">
    <location>
        <begin position="1366"/>
        <end position="1402"/>
    </location>
</feature>
<dbReference type="KEGG" id="ndk:I601_2007"/>
<dbReference type="InterPro" id="IPR013783">
    <property type="entry name" value="Ig-like_fold"/>
</dbReference>
<feature type="domain" description="SpaA-like prealbumin fold" evidence="4">
    <location>
        <begin position="307"/>
        <end position="418"/>
    </location>
</feature>
<dbReference type="Proteomes" id="UP000077868">
    <property type="component" value="Chromosome"/>
</dbReference>
<organism evidence="6 7">
    <name type="scientific">Nocardioides dokdonensis FR1436</name>
    <dbReference type="NCBI Taxonomy" id="1300347"/>
    <lineage>
        <taxon>Bacteria</taxon>
        <taxon>Bacillati</taxon>
        <taxon>Actinomycetota</taxon>
        <taxon>Actinomycetes</taxon>
        <taxon>Propionibacteriales</taxon>
        <taxon>Nocardioidaceae</taxon>
        <taxon>Nocardioides</taxon>
    </lineage>
</organism>
<feature type="domain" description="DUF7507" evidence="5">
    <location>
        <begin position="654"/>
        <end position="756"/>
    </location>
</feature>
<feature type="domain" description="DUF7507" evidence="5">
    <location>
        <begin position="768"/>
        <end position="874"/>
    </location>
</feature>
<evidence type="ECO:0000256" key="1">
    <source>
        <dbReference type="SAM" id="MobiDB-lite"/>
    </source>
</evidence>
<feature type="region of interest" description="Disordered" evidence="1">
    <location>
        <begin position="628"/>
        <end position="650"/>
    </location>
</feature>
<feature type="domain" description="DUF7507" evidence="5">
    <location>
        <begin position="886"/>
        <end position="991"/>
    </location>
</feature>
<dbReference type="PATRIC" id="fig|1300347.3.peg.2006"/>
<keyword evidence="7" id="KW-1185">Reference proteome</keyword>
<evidence type="ECO:0008006" key="8">
    <source>
        <dbReference type="Google" id="ProtNLM"/>
    </source>
</evidence>
<dbReference type="PANTHER" id="PTHR34819">
    <property type="entry name" value="LARGE CYSTEINE-RICH PERIPLASMIC PROTEIN OMCB"/>
    <property type="match status" value="1"/>
</dbReference>
<evidence type="ECO:0000313" key="6">
    <source>
        <dbReference type="EMBL" id="ANH38435.1"/>
    </source>
</evidence>
<dbReference type="InterPro" id="IPR048834">
    <property type="entry name" value="SpaA_pre-album"/>
</dbReference>
<name>A0A1A9GLV8_9ACTN</name>
<evidence type="ECO:0000259" key="4">
    <source>
        <dbReference type="Pfam" id="PF20674"/>
    </source>
</evidence>
<dbReference type="Gene3D" id="2.60.40.10">
    <property type="entry name" value="Immunoglobulins"/>
    <property type="match status" value="1"/>
</dbReference>
<evidence type="ECO:0000313" key="7">
    <source>
        <dbReference type="Proteomes" id="UP000077868"/>
    </source>
</evidence>
<feature type="compositionally biased region" description="Low complexity" evidence="1">
    <location>
        <begin position="1381"/>
        <end position="1396"/>
    </location>
</feature>
<dbReference type="InterPro" id="IPR047589">
    <property type="entry name" value="DUF11_rpt"/>
</dbReference>
<dbReference type="InterPro" id="IPR055354">
    <property type="entry name" value="DUF7507"/>
</dbReference>
<keyword evidence="2" id="KW-0472">Membrane</keyword>
<accession>A0A1A9GLV8</accession>
<feature type="compositionally biased region" description="Polar residues" evidence="1">
    <location>
        <begin position="1371"/>
        <end position="1380"/>
    </location>
</feature>